<evidence type="ECO:0000256" key="8">
    <source>
        <dbReference type="ARBA" id="ARBA00056639"/>
    </source>
</evidence>
<dbReference type="InterPro" id="IPR010122">
    <property type="entry name" value="HMG_CoA_synthase_euk"/>
</dbReference>
<comment type="pathway">
    <text evidence="1 11">Metabolic intermediate biosynthesis; (R)-mevalonate biosynthesis; (R)-mevalonate from acetyl-CoA: step 2/3.</text>
</comment>
<dbReference type="OrthoDB" id="1269963at2759"/>
<evidence type="ECO:0000256" key="2">
    <source>
        <dbReference type="ARBA" id="ARBA00007061"/>
    </source>
</evidence>
<evidence type="ECO:0000256" key="10">
    <source>
        <dbReference type="PIRSR" id="PIRSR610122-2"/>
    </source>
</evidence>
<feature type="binding site" evidence="10">
    <location>
        <position position="257"/>
    </location>
    <ligand>
        <name>CoA</name>
        <dbReference type="ChEBI" id="CHEBI:57287"/>
    </ligand>
</feature>
<reference evidence="14 15" key="1">
    <citation type="submission" date="2017-03" db="EMBL/GenBank/DDBJ databases">
        <title>Genome Survey of Euroglyphus maynei.</title>
        <authorList>
            <person name="Arlian L.G."/>
            <person name="Morgan M.S."/>
            <person name="Rider S.D."/>
        </authorList>
    </citation>
    <scope>NUCLEOTIDE SEQUENCE [LARGE SCALE GENOMIC DNA]</scope>
    <source>
        <strain evidence="14">Arlian Lab</strain>
        <tissue evidence="14">Whole body</tissue>
    </source>
</reference>
<keyword evidence="15" id="KW-1185">Reference proteome</keyword>
<keyword evidence="4 11" id="KW-0808">Transferase</keyword>
<evidence type="ECO:0000256" key="3">
    <source>
        <dbReference type="ARBA" id="ARBA00012978"/>
    </source>
</evidence>
<feature type="active site" description="Proton donor/acceptor" evidence="9">
    <location>
        <position position="74"/>
    </location>
</feature>
<evidence type="ECO:0000256" key="5">
    <source>
        <dbReference type="ARBA" id="ARBA00022955"/>
    </source>
</evidence>
<keyword evidence="11" id="KW-0444">Lipid biosynthesis</keyword>
<evidence type="ECO:0000256" key="11">
    <source>
        <dbReference type="RuleBase" id="RU364071"/>
    </source>
</evidence>
<sequence length="451" mass="50896">MDIYFPSSYVDQTDLEEFNGVSKGKYTIGLGQLKMGFTDDREDISSICLTVTESLLKKYQISPADIGFLMIGTETIIDKSKSIKTVLMDLFKDSGNTDIEGIHATNACYGGTASLFHAMDWIESSSWDGRYALVVAADIAVYASGAARPTGGCGAVAMLIGPNAAICLDRKVRSTYMANVYDFYKPDLSSEYPYVDGPLSNQCYLQALDRCFNLYFDKANRNREELLNHEYSEQSAIELGHFDAVIFHAPYCKLVQKSVARMHLLNNFRLKTYDPNRFDTKLEKYRNVKLEDSYNDRELEKLLLTLSSENFSKRTDPSLMLAREIGNMYTASLYACIISFILSDSVENLTDKRLLLFSYGSGLAASMFSARITSDKTILSRLFNGLADVKSRLQQRRRVPPAKFEETLNLREKTHNIAPYSPTGDISLLKAGTYYITDINQKYHRTYSKVK</sequence>
<feature type="binding site" evidence="10">
    <location>
        <position position="200"/>
    </location>
    <ligand>
        <name>CoA</name>
        <dbReference type="ChEBI" id="CHEBI:57287"/>
    </ligand>
</feature>
<dbReference type="Gene3D" id="3.40.47.10">
    <property type="match status" value="1"/>
</dbReference>
<evidence type="ECO:0000313" key="14">
    <source>
        <dbReference type="EMBL" id="OTF69021.1"/>
    </source>
</evidence>
<protein>
    <recommendedName>
        <fullName evidence="3 11">Hydroxymethylglutaryl-CoA synthase</fullName>
        <shortName evidence="11">HMG-CoA synthase</shortName>
        <ecNumber evidence="3 11">2.3.3.10</ecNumber>
    </recommendedName>
    <alternativeName>
        <fullName evidence="11">3-hydroxy-3-methylglutaryl coenzyme A synthase</fullName>
    </alternativeName>
</protein>
<comment type="function">
    <text evidence="11">Catalyzes the condensation of acetyl-CoA with acetoacetyl-CoA to form HMG-CoA.</text>
</comment>
<dbReference type="Proteomes" id="UP000194236">
    <property type="component" value="Unassembled WGS sequence"/>
</dbReference>
<evidence type="ECO:0000256" key="4">
    <source>
        <dbReference type="ARBA" id="ARBA00022679"/>
    </source>
</evidence>
<evidence type="ECO:0000259" key="12">
    <source>
        <dbReference type="Pfam" id="PF01154"/>
    </source>
</evidence>
<dbReference type="AlphaFoldDB" id="A0A1Y3AKN6"/>
<dbReference type="SUPFAM" id="SSF53901">
    <property type="entry name" value="Thiolase-like"/>
    <property type="match status" value="2"/>
</dbReference>
<proteinExistence type="inferred from homology"/>
<dbReference type="EC" id="2.3.3.10" evidence="3 11"/>
<keyword evidence="11" id="KW-1207">Sterol metabolism</keyword>
<dbReference type="PANTHER" id="PTHR43323">
    <property type="entry name" value="3-HYDROXY-3-METHYLGLUTARYL COENZYME A SYNTHASE"/>
    <property type="match status" value="1"/>
</dbReference>
<feature type="binding site" evidence="10">
    <location>
        <position position="253"/>
    </location>
    <ligand>
        <name>CoA</name>
        <dbReference type="ChEBI" id="CHEBI:57287"/>
    </ligand>
</feature>
<comment type="similarity">
    <text evidence="2 11">Belongs to the thiolase-like superfamily. HMG-CoA synthase family.</text>
</comment>
<keyword evidence="11" id="KW-0443">Lipid metabolism</keyword>
<organism evidence="14 15">
    <name type="scientific">Euroglyphus maynei</name>
    <name type="common">Mayne's house dust mite</name>
    <dbReference type="NCBI Taxonomy" id="6958"/>
    <lineage>
        <taxon>Eukaryota</taxon>
        <taxon>Metazoa</taxon>
        <taxon>Ecdysozoa</taxon>
        <taxon>Arthropoda</taxon>
        <taxon>Chelicerata</taxon>
        <taxon>Arachnida</taxon>
        <taxon>Acari</taxon>
        <taxon>Acariformes</taxon>
        <taxon>Sarcoptiformes</taxon>
        <taxon>Astigmata</taxon>
        <taxon>Psoroptidia</taxon>
        <taxon>Analgoidea</taxon>
        <taxon>Pyroglyphidae</taxon>
        <taxon>Pyroglyphinae</taxon>
        <taxon>Euroglyphus</taxon>
    </lineage>
</organism>
<evidence type="ECO:0000259" key="13">
    <source>
        <dbReference type="Pfam" id="PF08540"/>
    </source>
</evidence>
<feature type="domain" description="Hydroxymethylglutaryl-coenzyme A synthase C-terminal" evidence="13">
    <location>
        <begin position="166"/>
        <end position="449"/>
    </location>
</feature>
<gene>
    <name evidence="14" type="ORF">BLA29_004543</name>
</gene>
<dbReference type="InterPro" id="IPR016039">
    <property type="entry name" value="Thiolase-like"/>
</dbReference>
<dbReference type="CDD" id="cd00827">
    <property type="entry name" value="init_cond_enzymes"/>
    <property type="match status" value="1"/>
</dbReference>
<dbReference type="InterPro" id="IPR013746">
    <property type="entry name" value="HMG_CoA_synt_C_dom"/>
</dbReference>
<feature type="active site" description="Proton donor/acceptor" evidence="9">
    <location>
        <position position="248"/>
    </location>
</feature>
<evidence type="ECO:0000313" key="15">
    <source>
        <dbReference type="Proteomes" id="UP000194236"/>
    </source>
</evidence>
<feature type="domain" description="Hydroxymethylglutaryl-coenzyme A synthase N-terminal" evidence="12">
    <location>
        <begin position="1"/>
        <end position="164"/>
    </location>
</feature>
<evidence type="ECO:0000256" key="1">
    <source>
        <dbReference type="ARBA" id="ARBA00005218"/>
    </source>
</evidence>
<dbReference type="Pfam" id="PF01154">
    <property type="entry name" value="HMG_CoA_synt_N"/>
    <property type="match status" value="1"/>
</dbReference>
<keyword evidence="11" id="KW-0753">Steroid metabolism</keyword>
<keyword evidence="6 11" id="KW-0756">Sterol biosynthesis</keyword>
<dbReference type="Pfam" id="PF08540">
    <property type="entry name" value="HMG_CoA_synt_C"/>
    <property type="match status" value="1"/>
</dbReference>
<comment type="function">
    <text evidence="8">This enzyme condenses acetyl-CoA with acetoacetyl-CoA to form HMG-CoA, which is the substrate for HMG-CoA reductase.</text>
</comment>
<dbReference type="EMBL" id="MUJZ01072536">
    <property type="protein sequence ID" value="OTF69021.1"/>
    <property type="molecule type" value="Genomic_DNA"/>
</dbReference>
<accession>A0A1Y3AKN6</accession>
<dbReference type="GO" id="GO:0006084">
    <property type="term" value="P:acetyl-CoA metabolic process"/>
    <property type="evidence" value="ECO:0007669"/>
    <property type="project" value="InterPro"/>
</dbReference>
<dbReference type="GO" id="GO:0004421">
    <property type="term" value="F:hydroxymethylglutaryl-CoA synthase activity"/>
    <property type="evidence" value="ECO:0007669"/>
    <property type="project" value="UniProtKB-EC"/>
</dbReference>
<comment type="caution">
    <text evidence="14">The sequence shown here is derived from an EMBL/GenBank/DDBJ whole genome shotgun (WGS) entry which is preliminary data.</text>
</comment>
<dbReference type="FunFam" id="3.40.47.10:FF:000008">
    <property type="entry name" value="3-hydroxy-3-methylglutaryl coenzyme A synthase"/>
    <property type="match status" value="1"/>
</dbReference>
<dbReference type="UniPathway" id="UPA00058">
    <property type="reaction ID" value="UER00102"/>
</dbReference>
<evidence type="ECO:0000256" key="7">
    <source>
        <dbReference type="ARBA" id="ARBA00049887"/>
    </source>
</evidence>
<dbReference type="GO" id="GO:0010142">
    <property type="term" value="P:farnesyl diphosphate biosynthetic process, mevalonate pathway"/>
    <property type="evidence" value="ECO:0007669"/>
    <property type="project" value="InterPro"/>
</dbReference>
<keyword evidence="5 11" id="KW-0752">Steroid biosynthesis</keyword>
<dbReference type="GO" id="GO:0016126">
    <property type="term" value="P:sterol biosynthetic process"/>
    <property type="evidence" value="ECO:0007669"/>
    <property type="project" value="UniProtKB-KW"/>
</dbReference>
<comment type="catalytic activity">
    <reaction evidence="7">
        <text>acetoacetyl-CoA + acetyl-CoA + H2O = (3S)-3-hydroxy-3-methylglutaryl-CoA + CoA + H(+)</text>
        <dbReference type="Rhea" id="RHEA:10188"/>
        <dbReference type="ChEBI" id="CHEBI:15377"/>
        <dbReference type="ChEBI" id="CHEBI:15378"/>
        <dbReference type="ChEBI" id="CHEBI:43074"/>
        <dbReference type="ChEBI" id="CHEBI:57286"/>
        <dbReference type="ChEBI" id="CHEBI:57287"/>
        <dbReference type="ChEBI" id="CHEBI:57288"/>
        <dbReference type="EC" id="2.3.3.10"/>
    </reaction>
    <physiologicalReaction direction="left-to-right" evidence="7">
        <dbReference type="Rhea" id="RHEA:10189"/>
    </physiologicalReaction>
</comment>
<dbReference type="NCBIfam" id="TIGR01833">
    <property type="entry name" value="HMG-CoA-S_euk"/>
    <property type="match status" value="1"/>
</dbReference>
<evidence type="ECO:0000256" key="9">
    <source>
        <dbReference type="PIRSR" id="PIRSR610122-1"/>
    </source>
</evidence>
<dbReference type="InterPro" id="IPR013528">
    <property type="entry name" value="HMG_CoA_synth_N"/>
</dbReference>
<dbReference type="PANTHER" id="PTHR43323:SF2">
    <property type="entry name" value="HYDROXYMETHYLGLUTARYL-COA SYNTHASE"/>
    <property type="match status" value="1"/>
</dbReference>
<name>A0A1Y3AKN6_EURMA</name>
<feature type="active site" description="Acyl-thioester intermediate" evidence="9">
    <location>
        <position position="108"/>
    </location>
</feature>
<evidence type="ECO:0000256" key="6">
    <source>
        <dbReference type="ARBA" id="ARBA00023011"/>
    </source>
</evidence>